<comment type="subcellular location">
    <subcellularLocation>
        <location evidence="3">Cytoplasm</location>
    </subcellularLocation>
</comment>
<dbReference type="RefSeq" id="WP_156192592.1">
    <property type="nucleotide sequence ID" value="NZ_CP046452.1"/>
</dbReference>
<feature type="domain" description="Ribosome maturation factor RimP C-terminal" evidence="5">
    <location>
        <begin position="92"/>
        <end position="158"/>
    </location>
</feature>
<evidence type="ECO:0000256" key="2">
    <source>
        <dbReference type="ARBA" id="ARBA00022517"/>
    </source>
</evidence>
<evidence type="ECO:0000313" key="6">
    <source>
        <dbReference type="EMBL" id="QGU02257.1"/>
    </source>
</evidence>
<dbReference type="GO" id="GO:0005829">
    <property type="term" value="C:cytosol"/>
    <property type="evidence" value="ECO:0007669"/>
    <property type="project" value="TreeGrafter"/>
</dbReference>
<name>A0A6B8VRL2_9CORY</name>
<dbReference type="PANTHER" id="PTHR33867">
    <property type="entry name" value="RIBOSOME MATURATION FACTOR RIMP"/>
    <property type="match status" value="1"/>
</dbReference>
<organism evidence="6 7">
    <name type="scientific">Corynebacterium kalinowskii</name>
    <dbReference type="NCBI Taxonomy" id="2675216"/>
    <lineage>
        <taxon>Bacteria</taxon>
        <taxon>Bacillati</taxon>
        <taxon>Actinomycetota</taxon>
        <taxon>Actinomycetes</taxon>
        <taxon>Mycobacteriales</taxon>
        <taxon>Corynebacteriaceae</taxon>
        <taxon>Corynebacterium</taxon>
    </lineage>
</organism>
<evidence type="ECO:0000259" key="5">
    <source>
        <dbReference type="Pfam" id="PF17384"/>
    </source>
</evidence>
<dbReference type="Pfam" id="PF02576">
    <property type="entry name" value="RimP_N"/>
    <property type="match status" value="1"/>
</dbReference>
<comment type="similarity">
    <text evidence="3">Belongs to the RimP family.</text>
</comment>
<dbReference type="Proteomes" id="UP000427071">
    <property type="component" value="Chromosome"/>
</dbReference>
<accession>A0A6B8VRL2</accession>
<dbReference type="AlphaFoldDB" id="A0A6B8VRL2"/>
<protein>
    <recommendedName>
        <fullName evidence="3">Ribosome maturation factor RimP</fullName>
    </recommendedName>
</protein>
<dbReference type="SUPFAM" id="SSF75420">
    <property type="entry name" value="YhbC-like, N-terminal domain"/>
    <property type="match status" value="1"/>
</dbReference>
<keyword evidence="7" id="KW-1185">Reference proteome</keyword>
<dbReference type="InterPro" id="IPR035956">
    <property type="entry name" value="RimP_N_sf"/>
</dbReference>
<dbReference type="NCBIfam" id="NF000930">
    <property type="entry name" value="PRK00092.2-2"/>
    <property type="match status" value="1"/>
</dbReference>
<feature type="domain" description="Ribosome maturation factor RimP N-terminal" evidence="4">
    <location>
        <begin position="12"/>
        <end position="89"/>
    </location>
</feature>
<dbReference type="Pfam" id="PF17384">
    <property type="entry name" value="DUF150_C"/>
    <property type="match status" value="1"/>
</dbReference>
<dbReference type="HAMAP" id="MF_01077">
    <property type="entry name" value="RimP"/>
    <property type="match status" value="1"/>
</dbReference>
<dbReference type="InterPro" id="IPR003728">
    <property type="entry name" value="Ribosome_maturation_RimP"/>
</dbReference>
<evidence type="ECO:0000313" key="7">
    <source>
        <dbReference type="Proteomes" id="UP000427071"/>
    </source>
</evidence>
<keyword evidence="1 3" id="KW-0963">Cytoplasm</keyword>
<evidence type="ECO:0000256" key="1">
    <source>
        <dbReference type="ARBA" id="ARBA00022490"/>
    </source>
</evidence>
<dbReference type="KEGG" id="ckw:CKALI_06975"/>
<dbReference type="PANTHER" id="PTHR33867:SF1">
    <property type="entry name" value="RIBOSOME MATURATION FACTOR RIMP"/>
    <property type="match status" value="1"/>
</dbReference>
<sequence>MAFPTADKITELITPTLSSYQLDLEELKITKAGAKSVVSIAVDRDQRPDLDLLEVVSNELSTQLDAAEERGDVSFGPGYSLELSTPGVDTPLTAPRHWRRNQGRKVAITREGQREFARIGALNDAADTVILVTRTGKKLEVTELELAKEHHAVVEIEFSKVPADESELAAKTFDEAIAWREENK</sequence>
<comment type="function">
    <text evidence="3">Required for maturation of 30S ribosomal subunits.</text>
</comment>
<dbReference type="GO" id="GO:0000028">
    <property type="term" value="P:ribosomal small subunit assembly"/>
    <property type="evidence" value="ECO:0007669"/>
    <property type="project" value="TreeGrafter"/>
</dbReference>
<keyword evidence="2 3" id="KW-0690">Ribosome biogenesis</keyword>
<dbReference type="GO" id="GO:0006412">
    <property type="term" value="P:translation"/>
    <property type="evidence" value="ECO:0007669"/>
    <property type="project" value="TreeGrafter"/>
</dbReference>
<reference evidence="7" key="1">
    <citation type="submission" date="2019-11" db="EMBL/GenBank/DDBJ databases">
        <title>Complete genome sequence of Corynebacterium kalinowskii 1959, a novel Corynebacterium species isolated from soil of a small paddock in Vilsendorf, Germany.</title>
        <authorList>
            <person name="Schaffert L."/>
            <person name="Ruwe M."/>
            <person name="Milse J."/>
            <person name="Hanuschka K."/>
            <person name="Ortseifen V."/>
            <person name="Droste J."/>
            <person name="Brandt D."/>
            <person name="Schlueter L."/>
            <person name="Kutter Y."/>
            <person name="Vinke S."/>
            <person name="Viehoefer P."/>
            <person name="Jacob L."/>
            <person name="Luebke N.-C."/>
            <person name="Schulte-Berndt E."/>
            <person name="Hain C."/>
            <person name="Linder M."/>
            <person name="Schmidt P."/>
            <person name="Wollenschlaeger L."/>
            <person name="Luttermann T."/>
            <person name="Thieme E."/>
            <person name="Hassa J."/>
            <person name="Haak M."/>
            <person name="Wittchen M."/>
            <person name="Mentz A."/>
            <person name="Persicke M."/>
            <person name="Busche T."/>
            <person name="Ruckert C."/>
        </authorList>
    </citation>
    <scope>NUCLEOTIDE SEQUENCE [LARGE SCALE GENOMIC DNA]</scope>
    <source>
        <strain evidence="7">1959</strain>
    </source>
</reference>
<evidence type="ECO:0000256" key="3">
    <source>
        <dbReference type="HAMAP-Rule" id="MF_01077"/>
    </source>
</evidence>
<dbReference type="Gene3D" id="3.30.300.70">
    <property type="entry name" value="RimP-like superfamily, N-terminal"/>
    <property type="match status" value="1"/>
</dbReference>
<gene>
    <name evidence="3 6" type="primary">rimP</name>
    <name evidence="6" type="ORF">CKALI_06975</name>
</gene>
<dbReference type="InterPro" id="IPR028989">
    <property type="entry name" value="RimP_N"/>
</dbReference>
<dbReference type="EMBL" id="CP046452">
    <property type="protein sequence ID" value="QGU02257.1"/>
    <property type="molecule type" value="Genomic_DNA"/>
</dbReference>
<dbReference type="InterPro" id="IPR028998">
    <property type="entry name" value="RimP_C"/>
</dbReference>
<evidence type="ECO:0000259" key="4">
    <source>
        <dbReference type="Pfam" id="PF02576"/>
    </source>
</evidence>
<proteinExistence type="inferred from homology"/>